<accession>A0AAW0EWQ5</accession>
<evidence type="ECO:0000256" key="7">
    <source>
        <dbReference type="ARBA" id="ARBA00023136"/>
    </source>
</evidence>
<dbReference type="GO" id="GO:0030943">
    <property type="term" value="F:mitochondrion targeting sequence binding"/>
    <property type="evidence" value="ECO:0007669"/>
    <property type="project" value="TreeGrafter"/>
</dbReference>
<dbReference type="PANTHER" id="PTHR14110">
    <property type="entry name" value="MITOCHONDRIAL IMPORT INNER MEMBRANE TRANSLOCASE SUBUNIT TIM22"/>
    <property type="match status" value="1"/>
</dbReference>
<dbReference type="Proteomes" id="UP001430356">
    <property type="component" value="Unassembled WGS sequence"/>
</dbReference>
<dbReference type="EMBL" id="JAECZO010000170">
    <property type="protein sequence ID" value="KAK7198722.1"/>
    <property type="molecule type" value="Genomic_DNA"/>
</dbReference>
<organism evidence="9 10">
    <name type="scientific">Novymonas esmeraldas</name>
    <dbReference type="NCBI Taxonomy" id="1808958"/>
    <lineage>
        <taxon>Eukaryota</taxon>
        <taxon>Discoba</taxon>
        <taxon>Euglenozoa</taxon>
        <taxon>Kinetoplastea</taxon>
        <taxon>Metakinetoplastina</taxon>
        <taxon>Trypanosomatida</taxon>
        <taxon>Trypanosomatidae</taxon>
        <taxon>Novymonas</taxon>
    </lineage>
</organism>
<evidence type="ECO:0000313" key="10">
    <source>
        <dbReference type="Proteomes" id="UP001430356"/>
    </source>
</evidence>
<feature type="transmembrane region" description="Helical" evidence="8">
    <location>
        <begin position="75"/>
        <end position="93"/>
    </location>
</feature>
<keyword evidence="6 8" id="KW-0496">Mitochondrion</keyword>
<evidence type="ECO:0000256" key="1">
    <source>
        <dbReference type="ARBA" id="ARBA00004448"/>
    </source>
</evidence>
<feature type="transmembrane region" description="Helical" evidence="8">
    <location>
        <begin position="34"/>
        <end position="54"/>
    </location>
</feature>
<comment type="similarity">
    <text evidence="2 8">Belongs to the Tim17/Tim22/Tim23 family.</text>
</comment>
<keyword evidence="8" id="KW-0653">Protein transport</keyword>
<evidence type="ECO:0000256" key="5">
    <source>
        <dbReference type="ARBA" id="ARBA00022989"/>
    </source>
</evidence>
<proteinExistence type="inferred from homology"/>
<reference evidence="9 10" key="1">
    <citation type="journal article" date="2021" name="MBio">
        <title>A New Model Trypanosomatid, Novymonas esmeraldas: Genomic Perception of Its 'Candidatus Pandoraea novymonadis' Endosymbiont.</title>
        <authorList>
            <person name="Zakharova A."/>
            <person name="Saura A."/>
            <person name="Butenko A."/>
            <person name="Podesvova L."/>
            <person name="Warmusova S."/>
            <person name="Kostygov A.Y."/>
            <person name="Nenarokova A."/>
            <person name="Lukes J."/>
            <person name="Opperdoes F.R."/>
            <person name="Yurchenko V."/>
        </authorList>
    </citation>
    <scope>NUCLEOTIDE SEQUENCE [LARGE SCALE GENOMIC DNA]</scope>
    <source>
        <strain evidence="9 10">E262AT.01</strain>
    </source>
</reference>
<dbReference type="Pfam" id="PF02466">
    <property type="entry name" value="Tim17"/>
    <property type="match status" value="1"/>
</dbReference>
<keyword evidence="3 8" id="KW-0812">Transmembrane</keyword>
<feature type="transmembrane region" description="Helical" evidence="8">
    <location>
        <begin position="121"/>
        <end position="140"/>
    </location>
</feature>
<evidence type="ECO:0000256" key="2">
    <source>
        <dbReference type="ARBA" id="ARBA00008444"/>
    </source>
</evidence>
<comment type="function">
    <text evidence="8">Essential core component of the TIM22 complex, a complex that mediates the import and insertion of multi-pass transmembrane proteins into the mitochondrial inner membrane. In the TIM22 complex, it constitutes the voltage-activated and signal-gated channel. Forms a twin-pore translocase that uses the membrane potential as external driving force in 2 voltage-dependent steps.</text>
</comment>
<evidence type="ECO:0000313" key="9">
    <source>
        <dbReference type="EMBL" id="KAK7198722.1"/>
    </source>
</evidence>
<keyword evidence="8" id="KW-0813">Transport</keyword>
<keyword evidence="4 8" id="KW-0999">Mitochondrion inner membrane</keyword>
<evidence type="ECO:0000256" key="3">
    <source>
        <dbReference type="ARBA" id="ARBA00022692"/>
    </source>
</evidence>
<gene>
    <name evidence="9" type="ORF">NESM_000836300</name>
</gene>
<protein>
    <recommendedName>
        <fullName evidence="8">Mitochondrial import inner membrane translocase subunit TIM22</fullName>
    </recommendedName>
</protein>
<evidence type="ECO:0000256" key="6">
    <source>
        <dbReference type="ARBA" id="ARBA00023128"/>
    </source>
</evidence>
<dbReference type="GO" id="GO:0045039">
    <property type="term" value="P:protein insertion into mitochondrial inner membrane"/>
    <property type="evidence" value="ECO:0007669"/>
    <property type="project" value="UniProtKB-UniRule"/>
</dbReference>
<dbReference type="GO" id="GO:0008320">
    <property type="term" value="F:protein transmembrane transporter activity"/>
    <property type="evidence" value="ECO:0007669"/>
    <property type="project" value="UniProtKB-UniRule"/>
</dbReference>
<keyword evidence="7 8" id="KW-0472">Membrane</keyword>
<dbReference type="PANTHER" id="PTHR14110:SF0">
    <property type="entry name" value="MITOCHONDRIAL IMPORT INNER MEMBRANE TRANSLOCASE SUBUNIT TIM22"/>
    <property type="match status" value="1"/>
</dbReference>
<comment type="subcellular location">
    <subcellularLocation>
        <location evidence="1 8">Mitochondrion inner membrane</location>
        <topology evidence="1 8">Multi-pass membrane protein</topology>
    </subcellularLocation>
</comment>
<sequence length="152" mass="16339">MLSILEPQPPIGFPQRAMMVVSESALATSVPHGVVGYCLGAAFTLFGSMISVETSTQAMGTADFFRHSLRNCHRMGCNFAAFSFFFGGLEVALEKRRGRKDKWNPTISGGVLGGFYGWRTFKYVGLTGGIAAGAALSLAFERLTDAMGFAQH</sequence>
<comment type="subunit">
    <text evidence="8">Component of the TIM22 complex.</text>
</comment>
<keyword evidence="8" id="KW-0811">Translocation</keyword>
<dbReference type="AlphaFoldDB" id="A0AAW0EWQ5"/>
<dbReference type="GO" id="GO:0042721">
    <property type="term" value="C:TIM22 mitochondrial import inner membrane insertion complex"/>
    <property type="evidence" value="ECO:0007669"/>
    <property type="project" value="UniProtKB-UniRule"/>
</dbReference>
<evidence type="ECO:0000256" key="4">
    <source>
        <dbReference type="ARBA" id="ARBA00022792"/>
    </source>
</evidence>
<name>A0AAW0EWQ5_9TRYP</name>
<keyword evidence="5 8" id="KW-1133">Transmembrane helix</keyword>
<keyword evidence="10" id="KW-1185">Reference proteome</keyword>
<evidence type="ECO:0000256" key="8">
    <source>
        <dbReference type="RuleBase" id="RU367038"/>
    </source>
</evidence>
<dbReference type="InterPro" id="IPR039175">
    <property type="entry name" value="TIM22"/>
</dbReference>
<comment type="caution">
    <text evidence="9">The sequence shown here is derived from an EMBL/GenBank/DDBJ whole genome shotgun (WGS) entry which is preliminary data.</text>
</comment>